<keyword evidence="2" id="KW-1185">Reference proteome</keyword>
<sequence>MSQDAEKGLTLLQKMFEDIHEIGPLENHPQKYRLYMPFLLKFKEDIVNTGNQFKKLRQDALREAIKNENEEIQRGFNKLGLPTSL</sequence>
<proteinExistence type="predicted"/>
<evidence type="ECO:0000313" key="1">
    <source>
        <dbReference type="EnsemblMetazoa" id="RPRC011624-PA"/>
    </source>
</evidence>
<protein>
    <submittedName>
        <fullName evidence="1">Uncharacterized protein</fullName>
    </submittedName>
</protein>
<dbReference type="Proteomes" id="UP000015103">
    <property type="component" value="Unassembled WGS sequence"/>
</dbReference>
<reference evidence="1" key="1">
    <citation type="submission" date="2015-05" db="UniProtKB">
        <authorList>
            <consortium name="EnsemblMetazoa"/>
        </authorList>
    </citation>
    <scope>IDENTIFICATION</scope>
</reference>
<dbReference type="VEuPathDB" id="VectorBase:RPRC011624"/>
<evidence type="ECO:0000313" key="2">
    <source>
        <dbReference type="Proteomes" id="UP000015103"/>
    </source>
</evidence>
<dbReference type="InParanoid" id="T1I5Q5"/>
<dbReference type="HOGENOM" id="CLU_2515456_0_0_1"/>
<name>T1I5Q5_RHOPR</name>
<organism evidence="1 2">
    <name type="scientific">Rhodnius prolixus</name>
    <name type="common">Triatomid bug</name>
    <dbReference type="NCBI Taxonomy" id="13249"/>
    <lineage>
        <taxon>Eukaryota</taxon>
        <taxon>Metazoa</taxon>
        <taxon>Ecdysozoa</taxon>
        <taxon>Arthropoda</taxon>
        <taxon>Hexapoda</taxon>
        <taxon>Insecta</taxon>
        <taxon>Pterygota</taxon>
        <taxon>Neoptera</taxon>
        <taxon>Paraneoptera</taxon>
        <taxon>Hemiptera</taxon>
        <taxon>Heteroptera</taxon>
        <taxon>Panheteroptera</taxon>
        <taxon>Cimicomorpha</taxon>
        <taxon>Reduviidae</taxon>
        <taxon>Triatominae</taxon>
        <taxon>Rhodnius</taxon>
    </lineage>
</organism>
<dbReference type="EMBL" id="ACPB03003578">
    <property type="status" value="NOT_ANNOTATED_CDS"/>
    <property type="molecule type" value="Genomic_DNA"/>
</dbReference>
<dbReference type="AlphaFoldDB" id="T1I5Q5"/>
<accession>T1I5Q5</accession>
<dbReference type="EnsemblMetazoa" id="RPRC011624-RA">
    <property type="protein sequence ID" value="RPRC011624-PA"/>
    <property type="gene ID" value="RPRC011624"/>
</dbReference>